<sequence length="294" mass="32751">MNLLRIISALTVGGVVGYITNWIAIKMLFRPLKPIMIGRFRVPFTPGIVPKRKDALAEILGGAIVDKFFNADDLEIVFKSDTFADAFADSVVSMLSDESFRLKSIQISSGTADSQLYARFRDELCIRIQAALLRADITKLISEEVVRIMEARSANSLVGNILHAELPGLITESLSDKLENYILNESRSVILHIIDDELNELRTAPIAEITNNLFPDPEELHDIVFKLHGRFMRRYVRHIVESIDVGGMITEKVKQMSAGEVEGLVLDVVNRELRYVVLLGAALGMLIGAINIFV</sequence>
<dbReference type="PANTHER" id="PTHR35791">
    <property type="entry name" value="UPF0754 MEMBRANE PROTEIN YHEB"/>
    <property type="match status" value="1"/>
</dbReference>
<organism evidence="7 8">
    <name type="scientific">Sporobacter termitidis DSM 10068</name>
    <dbReference type="NCBI Taxonomy" id="1123282"/>
    <lineage>
        <taxon>Bacteria</taxon>
        <taxon>Bacillati</taxon>
        <taxon>Bacillota</taxon>
        <taxon>Clostridia</taxon>
        <taxon>Eubacteriales</taxon>
        <taxon>Oscillospiraceae</taxon>
        <taxon>Sporobacter</taxon>
    </lineage>
</organism>
<keyword evidence="4 6" id="KW-1133">Transmembrane helix</keyword>
<keyword evidence="5 6" id="KW-0472">Membrane</keyword>
<evidence type="ECO:0000256" key="2">
    <source>
        <dbReference type="ARBA" id="ARBA00008053"/>
    </source>
</evidence>
<name>A0A1M5XV93_9FIRM</name>
<feature type="transmembrane region" description="Helical" evidence="6">
    <location>
        <begin position="275"/>
        <end position="293"/>
    </location>
</feature>
<evidence type="ECO:0000256" key="3">
    <source>
        <dbReference type="ARBA" id="ARBA00022692"/>
    </source>
</evidence>
<dbReference type="Proteomes" id="UP000183995">
    <property type="component" value="Unassembled WGS sequence"/>
</dbReference>
<dbReference type="EMBL" id="FQXV01000006">
    <property type="protein sequence ID" value="SHI03720.1"/>
    <property type="molecule type" value="Genomic_DNA"/>
</dbReference>
<evidence type="ECO:0000256" key="4">
    <source>
        <dbReference type="ARBA" id="ARBA00022989"/>
    </source>
</evidence>
<evidence type="ECO:0000313" key="7">
    <source>
        <dbReference type="EMBL" id="SHI03720.1"/>
    </source>
</evidence>
<accession>A0A1M5XV93</accession>
<dbReference type="OrthoDB" id="9787430at2"/>
<dbReference type="Pfam" id="PF04286">
    <property type="entry name" value="DUF445"/>
    <property type="match status" value="2"/>
</dbReference>
<comment type="subcellular location">
    <subcellularLocation>
        <location evidence="1">Endomembrane system</location>
    </subcellularLocation>
</comment>
<comment type="similarity">
    <text evidence="2">Belongs to the UPF0754 family.</text>
</comment>
<evidence type="ECO:0000313" key="8">
    <source>
        <dbReference type="Proteomes" id="UP000183995"/>
    </source>
</evidence>
<dbReference type="GO" id="GO:0012505">
    <property type="term" value="C:endomembrane system"/>
    <property type="evidence" value="ECO:0007669"/>
    <property type="project" value="UniProtKB-SubCell"/>
</dbReference>
<keyword evidence="8" id="KW-1185">Reference proteome</keyword>
<dbReference type="STRING" id="1123282.SAMN02745823_02069"/>
<evidence type="ECO:0000256" key="1">
    <source>
        <dbReference type="ARBA" id="ARBA00004308"/>
    </source>
</evidence>
<evidence type="ECO:0000256" key="6">
    <source>
        <dbReference type="SAM" id="Phobius"/>
    </source>
</evidence>
<evidence type="ECO:0000256" key="5">
    <source>
        <dbReference type="ARBA" id="ARBA00023136"/>
    </source>
</evidence>
<dbReference type="AlphaFoldDB" id="A0A1M5XV93"/>
<dbReference type="PANTHER" id="PTHR35791:SF1">
    <property type="entry name" value="UPF0754 MEMBRANE PROTEIN YHEB"/>
    <property type="match status" value="1"/>
</dbReference>
<proteinExistence type="inferred from homology"/>
<keyword evidence="3 6" id="KW-0812">Transmembrane</keyword>
<dbReference type="RefSeq" id="WP_073078523.1">
    <property type="nucleotide sequence ID" value="NZ_FQXV01000006.1"/>
</dbReference>
<protein>
    <submittedName>
        <fullName evidence="7">Uncharacterized membrane protein YheB, UPF0754 family</fullName>
    </submittedName>
</protein>
<reference evidence="7 8" key="1">
    <citation type="submission" date="2016-11" db="EMBL/GenBank/DDBJ databases">
        <authorList>
            <person name="Jaros S."/>
            <person name="Januszkiewicz K."/>
            <person name="Wedrychowicz H."/>
        </authorList>
    </citation>
    <scope>NUCLEOTIDE SEQUENCE [LARGE SCALE GENOMIC DNA]</scope>
    <source>
        <strain evidence="7 8">DSM 10068</strain>
    </source>
</reference>
<feature type="transmembrane region" description="Helical" evidence="6">
    <location>
        <begin position="6"/>
        <end position="29"/>
    </location>
</feature>
<dbReference type="InterPro" id="IPR007383">
    <property type="entry name" value="DUF445"/>
</dbReference>
<gene>
    <name evidence="7" type="ORF">SAMN02745823_02069</name>
</gene>